<keyword evidence="3" id="KW-1185">Reference proteome</keyword>
<evidence type="ECO:0000313" key="3">
    <source>
        <dbReference type="Proteomes" id="UP001606303"/>
    </source>
</evidence>
<organism evidence="2 3">
    <name type="scientific">Pelomonas baiyunensis</name>
    <dbReference type="NCBI Taxonomy" id="3299026"/>
    <lineage>
        <taxon>Bacteria</taxon>
        <taxon>Pseudomonadati</taxon>
        <taxon>Pseudomonadota</taxon>
        <taxon>Betaproteobacteria</taxon>
        <taxon>Burkholderiales</taxon>
        <taxon>Sphaerotilaceae</taxon>
        <taxon>Roseateles</taxon>
    </lineage>
</organism>
<dbReference type="InterPro" id="IPR011201">
    <property type="entry name" value="Zinc-ribbon_6_bact"/>
</dbReference>
<dbReference type="EMBL" id="JBIGIB010000005">
    <property type="protein sequence ID" value="MFG6468422.1"/>
    <property type="molecule type" value="Genomic_DNA"/>
</dbReference>
<dbReference type="PIRSF" id="PIRSF012641">
    <property type="entry name" value="UCP012641"/>
    <property type="match status" value="1"/>
</dbReference>
<accession>A0ABW7H2T8</accession>
<evidence type="ECO:0000259" key="1">
    <source>
        <dbReference type="Pfam" id="PF10005"/>
    </source>
</evidence>
<name>A0ABW7H2T8_9BURK</name>
<comment type="caution">
    <text evidence="2">The sequence shown here is derived from an EMBL/GenBank/DDBJ whole genome shotgun (WGS) entry which is preliminary data.</text>
</comment>
<feature type="domain" description="Zinc-ribbon" evidence="1">
    <location>
        <begin position="4"/>
        <end position="98"/>
    </location>
</feature>
<evidence type="ECO:0000313" key="2">
    <source>
        <dbReference type="EMBL" id="MFG6468422.1"/>
    </source>
</evidence>
<sequence length="378" mass="42410">MKRFSCARCGARVFFENVVCEACQAQLGFIPDELTMGAFDAGPAPNGAWVRLSAVAPHLHRRCAHHSPPLGCNWMVRADDVDPLCVSCRTTEVFPALDKPENGAHWSRIEAAKRRMTYGLLSLGLPVPNQKVDPLDGVAFHFLEQTNPQAKVLTGHDRGRITLNIAEADDAHREHVRTRLGEPYRTLLGHFRHEIGHYYWDRLIAHTPWQDRFRALFGDERADYREALQRHYAGPLTDWADAFISVYASSHPWEDWAECWAHYLHVWDGLETASAWGLRLDGAVPNLPPVHARAMPADAPDFKHRVVADWLPISQFSNAMSRSMGAHDAYPFVMADRVLEKLDFIHEAIAAGVRGELAMNFGRGALTAPQLALEQACS</sequence>
<dbReference type="Pfam" id="PF15887">
    <property type="entry name" value="Peptidase_Mx"/>
    <property type="match status" value="1"/>
</dbReference>
<reference evidence="2 3" key="1">
    <citation type="submission" date="2024-08" db="EMBL/GenBank/DDBJ databases">
        <authorList>
            <person name="Lu H."/>
        </authorList>
    </citation>
    <scope>NUCLEOTIDE SEQUENCE [LARGE SCALE GENOMIC DNA]</scope>
    <source>
        <strain evidence="2 3">BYS87W</strain>
    </source>
</reference>
<protein>
    <submittedName>
        <fullName evidence="2">Zinc-binding metallopeptidase</fullName>
    </submittedName>
</protein>
<gene>
    <name evidence="2" type="ORF">ACG01O_17500</name>
</gene>
<dbReference type="InterPro" id="IPR031321">
    <property type="entry name" value="UCP012641"/>
</dbReference>
<dbReference type="Pfam" id="PF10005">
    <property type="entry name" value="Zn_ribbon_DZR_6"/>
    <property type="match status" value="1"/>
</dbReference>
<proteinExistence type="predicted"/>
<dbReference type="RefSeq" id="WP_394386584.1">
    <property type="nucleotide sequence ID" value="NZ_JBIGIB010000005.1"/>
</dbReference>
<dbReference type="Proteomes" id="UP001606303">
    <property type="component" value="Unassembled WGS sequence"/>
</dbReference>